<dbReference type="EMBL" id="CT868064">
    <property type="protein sequence ID" value="CAK69136.1"/>
    <property type="molecule type" value="Genomic_DNA"/>
</dbReference>
<protein>
    <submittedName>
        <fullName evidence="1">Uncharacterized protein</fullName>
    </submittedName>
</protein>
<reference evidence="1 2" key="1">
    <citation type="journal article" date="2006" name="Nature">
        <title>Global trends of whole-genome duplications revealed by the ciliate Paramecium tetraurelia.</title>
        <authorList>
            <consortium name="Genoscope"/>
            <person name="Aury J.-M."/>
            <person name="Jaillon O."/>
            <person name="Duret L."/>
            <person name="Noel B."/>
            <person name="Jubin C."/>
            <person name="Porcel B.M."/>
            <person name="Segurens B."/>
            <person name="Daubin V."/>
            <person name="Anthouard V."/>
            <person name="Aiach N."/>
            <person name="Arnaiz O."/>
            <person name="Billaut A."/>
            <person name="Beisson J."/>
            <person name="Blanc I."/>
            <person name="Bouhouche K."/>
            <person name="Camara F."/>
            <person name="Duharcourt S."/>
            <person name="Guigo R."/>
            <person name="Gogendeau D."/>
            <person name="Katinka M."/>
            <person name="Keller A.-M."/>
            <person name="Kissmehl R."/>
            <person name="Klotz C."/>
            <person name="Koll F."/>
            <person name="Le Moue A."/>
            <person name="Lepere C."/>
            <person name="Malinsky S."/>
            <person name="Nowacki M."/>
            <person name="Nowak J.K."/>
            <person name="Plattner H."/>
            <person name="Poulain J."/>
            <person name="Ruiz F."/>
            <person name="Serrano V."/>
            <person name="Zagulski M."/>
            <person name="Dessen P."/>
            <person name="Betermier M."/>
            <person name="Weissenbach J."/>
            <person name="Scarpelli C."/>
            <person name="Schachter V."/>
            <person name="Sperling L."/>
            <person name="Meyer E."/>
            <person name="Cohen J."/>
            <person name="Wincker P."/>
        </authorList>
    </citation>
    <scope>NUCLEOTIDE SEQUENCE [LARGE SCALE GENOMIC DNA]</scope>
    <source>
        <strain evidence="1 2">Stock d4-2</strain>
    </source>
</reference>
<organism evidence="1 2">
    <name type="scientific">Paramecium tetraurelia</name>
    <dbReference type="NCBI Taxonomy" id="5888"/>
    <lineage>
        <taxon>Eukaryota</taxon>
        <taxon>Sar</taxon>
        <taxon>Alveolata</taxon>
        <taxon>Ciliophora</taxon>
        <taxon>Intramacronucleata</taxon>
        <taxon>Oligohymenophorea</taxon>
        <taxon>Peniculida</taxon>
        <taxon>Parameciidae</taxon>
        <taxon>Paramecium</taxon>
    </lineage>
</organism>
<dbReference type="HOGENOM" id="CLU_2077626_0_0_1"/>
<name>A0CEB9_PARTE</name>
<gene>
    <name evidence="1" type="ORF">GSPATT00037572001</name>
</gene>
<dbReference type="GeneID" id="5022318"/>
<dbReference type="KEGG" id="ptm:GSPATT00037572001"/>
<dbReference type="RefSeq" id="XP_001436533.1">
    <property type="nucleotide sequence ID" value="XM_001436496.1"/>
</dbReference>
<dbReference type="AlphaFoldDB" id="A0CEB9"/>
<keyword evidence="2" id="KW-1185">Reference proteome</keyword>
<sequence length="118" mass="14091">MSQLCQPMIIHTHRVASNNKQLTLENQKQKRSLNLDTHLNIIKQQHFFKKGGQVRQSLKETKPWYPFERIKRKQKLLTTIFEQKQNHSTQNQEILTHFKSMADLTGWQINDDPQIEIQ</sequence>
<dbReference type="OMA" id="PWYPFER"/>
<evidence type="ECO:0000313" key="1">
    <source>
        <dbReference type="EMBL" id="CAK69136.1"/>
    </source>
</evidence>
<dbReference type="Proteomes" id="UP000000600">
    <property type="component" value="Unassembled WGS sequence"/>
</dbReference>
<dbReference type="OrthoDB" id="10335687at2759"/>
<evidence type="ECO:0000313" key="2">
    <source>
        <dbReference type="Proteomes" id="UP000000600"/>
    </source>
</evidence>
<proteinExistence type="predicted"/>
<accession>A0CEB9</accession>
<dbReference type="InParanoid" id="A0CEB9"/>